<organism evidence="2 3">
    <name type="scientific">Candidatus Desulfatibia vada</name>
    <dbReference type="NCBI Taxonomy" id="2841696"/>
    <lineage>
        <taxon>Bacteria</taxon>
        <taxon>Pseudomonadati</taxon>
        <taxon>Thermodesulfobacteriota</taxon>
        <taxon>Desulfobacteria</taxon>
        <taxon>Desulfobacterales</taxon>
        <taxon>Desulfobacterales incertae sedis</taxon>
        <taxon>Candidatus Desulfatibia</taxon>
    </lineage>
</organism>
<dbReference type="InterPro" id="IPR002937">
    <property type="entry name" value="Amino_oxidase"/>
</dbReference>
<evidence type="ECO:0000259" key="1">
    <source>
        <dbReference type="Pfam" id="PF01593"/>
    </source>
</evidence>
<dbReference type="Pfam" id="PF01593">
    <property type="entry name" value="Amino_oxidase"/>
    <property type="match status" value="1"/>
</dbReference>
<dbReference type="Gene3D" id="3.50.50.60">
    <property type="entry name" value="FAD/NAD(P)-binding domain"/>
    <property type="match status" value="1"/>
</dbReference>
<sequence length="448" mass="50347">MNTRIAIIGAGIAGLAAAYRLTEAGYQPVIFEKEVFVGGRMSSKNLDGFIVDKAAYTIPATHKNLRRFCKEMGMKRSLVPTPGTYSTFSAGKEYKINIGSSTQFFKSELFSAKSKREIIKLFLYARSLGKSLNLAKPRKKSFKLEEQSAAEYLSNNYDKQILEYLAYPLFCEMYLGTPENNSKLAFLAAFKTLHRLKIFTLEQGMGSLPERMARTLDIRLQTPVIEINRTAPQGPFEIQTGGENPEKHLFEAVVFAVPSPIVPKIYTDLPEALKECFLATSYAPSIVISLAVDRQYPDTSLINSLLRKDCRVLGNIIFDRHKGPHRVPEGKGLATAILCEQASRNLFHEPDDVVISEVLKEMDFLFPGFSGRLIFPKVYRWKYGAVQPRAGLIYKQDLARKALKDELDDLYFAGDGLYWSGLEISFNTGIEAAKQVIKKMGKRKRSKS</sequence>
<evidence type="ECO:0000313" key="2">
    <source>
        <dbReference type="EMBL" id="MBC8430856.1"/>
    </source>
</evidence>
<dbReference type="Gene3D" id="3.90.660.20">
    <property type="entry name" value="Protoporphyrinogen oxidase, mitochondrial, domain 2"/>
    <property type="match status" value="1"/>
</dbReference>
<feature type="domain" description="Amine oxidase" evidence="1">
    <location>
        <begin position="12"/>
        <end position="437"/>
    </location>
</feature>
<dbReference type="AlphaFoldDB" id="A0A8J6NYG2"/>
<dbReference type="Gene3D" id="1.10.3110.10">
    <property type="entry name" value="protoporphyrinogen ix oxidase, domain 3"/>
    <property type="match status" value="1"/>
</dbReference>
<dbReference type="PANTHER" id="PTHR42923:SF3">
    <property type="entry name" value="PROTOPORPHYRINOGEN OXIDASE"/>
    <property type="match status" value="1"/>
</dbReference>
<comment type="caution">
    <text evidence="2">The sequence shown here is derived from an EMBL/GenBank/DDBJ whole genome shotgun (WGS) entry which is preliminary data.</text>
</comment>
<dbReference type="SUPFAM" id="SSF51905">
    <property type="entry name" value="FAD/NAD(P)-binding domain"/>
    <property type="match status" value="1"/>
</dbReference>
<dbReference type="PRINTS" id="PR00419">
    <property type="entry name" value="ADXRDTASE"/>
</dbReference>
<dbReference type="GO" id="GO:0016491">
    <property type="term" value="F:oxidoreductase activity"/>
    <property type="evidence" value="ECO:0007669"/>
    <property type="project" value="InterPro"/>
</dbReference>
<reference evidence="2 3" key="1">
    <citation type="submission" date="2020-08" db="EMBL/GenBank/DDBJ databases">
        <title>Bridging the membrane lipid divide: bacteria of the FCB group superphylum have the potential to synthesize archaeal ether lipids.</title>
        <authorList>
            <person name="Villanueva L."/>
            <person name="Von Meijenfeldt F.A.B."/>
            <person name="Westbye A.B."/>
            <person name="Yadav S."/>
            <person name="Hopmans E.C."/>
            <person name="Dutilh B.E."/>
            <person name="Sinninghe Damste J.S."/>
        </authorList>
    </citation>
    <scope>NUCLEOTIDE SEQUENCE [LARGE SCALE GENOMIC DNA]</scope>
    <source>
        <strain evidence="2">NIOZ-UU17</strain>
    </source>
</reference>
<evidence type="ECO:0000313" key="3">
    <source>
        <dbReference type="Proteomes" id="UP000605201"/>
    </source>
</evidence>
<dbReference type="Proteomes" id="UP000605201">
    <property type="component" value="Unassembled WGS sequence"/>
</dbReference>
<dbReference type="InterPro" id="IPR036188">
    <property type="entry name" value="FAD/NAD-bd_sf"/>
</dbReference>
<proteinExistence type="predicted"/>
<gene>
    <name evidence="2" type="ORF">H8D96_02950</name>
</gene>
<dbReference type="PANTHER" id="PTHR42923">
    <property type="entry name" value="PROTOPORPHYRINOGEN OXIDASE"/>
    <property type="match status" value="1"/>
</dbReference>
<accession>A0A8J6NYG2</accession>
<name>A0A8J6NYG2_9BACT</name>
<dbReference type="InterPro" id="IPR050464">
    <property type="entry name" value="Zeta_carotene_desat/Oxidored"/>
</dbReference>
<dbReference type="EMBL" id="JACNIG010000090">
    <property type="protein sequence ID" value="MBC8430856.1"/>
    <property type="molecule type" value="Genomic_DNA"/>
</dbReference>
<protein>
    <submittedName>
        <fullName evidence="2">FAD-dependent oxidoreductase</fullName>
    </submittedName>
</protein>